<evidence type="ECO:0000313" key="9">
    <source>
        <dbReference type="EMBL" id="MFD1786259.1"/>
    </source>
</evidence>
<dbReference type="NCBIfam" id="NF004128">
    <property type="entry name" value="PRK05618.1-2"/>
    <property type="match status" value="1"/>
</dbReference>
<feature type="domain" description="Large ribosomal subunit protein bL25 beta" evidence="8">
    <location>
        <begin position="103"/>
        <end position="187"/>
    </location>
</feature>
<dbReference type="PANTHER" id="PTHR33284:SF1">
    <property type="entry name" value="RIBOSOMAL PROTEIN L25_GLN-TRNA SYNTHETASE, ANTI-CODON-BINDING DOMAIN-CONTAINING PROTEIN"/>
    <property type="match status" value="1"/>
</dbReference>
<dbReference type="GO" id="GO:0005840">
    <property type="term" value="C:ribosome"/>
    <property type="evidence" value="ECO:0007669"/>
    <property type="project" value="UniProtKB-KW"/>
</dbReference>
<evidence type="ECO:0000259" key="8">
    <source>
        <dbReference type="Pfam" id="PF14693"/>
    </source>
</evidence>
<feature type="compositionally biased region" description="Low complexity" evidence="6">
    <location>
        <begin position="200"/>
        <end position="216"/>
    </location>
</feature>
<dbReference type="InterPro" id="IPR020056">
    <property type="entry name" value="Rbsml_bL25/Gln-tRNA_synth_N"/>
</dbReference>
<evidence type="ECO:0000256" key="3">
    <source>
        <dbReference type="ARBA" id="ARBA00022980"/>
    </source>
</evidence>
<dbReference type="InterPro" id="IPR020057">
    <property type="entry name" value="Ribosomal_bL25_b-dom"/>
</dbReference>
<dbReference type="CDD" id="cd00495">
    <property type="entry name" value="Ribosomal_L25_TL5_CTC"/>
    <property type="match status" value="1"/>
</dbReference>
<dbReference type="InterPro" id="IPR037121">
    <property type="entry name" value="Ribosomal_bL25_C"/>
</dbReference>
<evidence type="ECO:0000256" key="6">
    <source>
        <dbReference type="SAM" id="MobiDB-lite"/>
    </source>
</evidence>
<evidence type="ECO:0000256" key="4">
    <source>
        <dbReference type="ARBA" id="ARBA00023274"/>
    </source>
</evidence>
<dbReference type="InterPro" id="IPR001021">
    <property type="entry name" value="Ribosomal_bL25_long"/>
</dbReference>
<keyword evidence="1 5" id="KW-0699">rRNA-binding</keyword>
<evidence type="ECO:0000259" key="7">
    <source>
        <dbReference type="Pfam" id="PF01386"/>
    </source>
</evidence>
<comment type="subunit">
    <text evidence="5">Part of the 50S ribosomal subunit; part of the 5S rRNA/L5/L18/L25 subcomplex. Contacts the 5S rRNA. Binds to the 5S rRNA independently of L5 and L18.</text>
</comment>
<dbReference type="InterPro" id="IPR029751">
    <property type="entry name" value="Ribosomal_L25_dom"/>
</dbReference>
<dbReference type="SUPFAM" id="SSF50715">
    <property type="entry name" value="Ribosomal protein L25-like"/>
    <property type="match status" value="1"/>
</dbReference>
<feature type="compositionally biased region" description="Acidic residues" evidence="6">
    <location>
        <begin position="217"/>
        <end position="228"/>
    </location>
</feature>
<protein>
    <recommendedName>
        <fullName evidence="5">Large ribosomal subunit protein bL25</fullName>
    </recommendedName>
    <alternativeName>
        <fullName evidence="5">General stress protein CTC</fullName>
    </alternativeName>
</protein>
<keyword evidence="4 5" id="KW-0687">Ribonucleoprotein</keyword>
<dbReference type="Pfam" id="PF01386">
    <property type="entry name" value="Ribosomal_L25p"/>
    <property type="match status" value="1"/>
</dbReference>
<organism evidence="9 10">
    <name type="scientific">Sphingomonas floccifaciens</name>
    <dbReference type="NCBI Taxonomy" id="1844115"/>
    <lineage>
        <taxon>Bacteria</taxon>
        <taxon>Pseudomonadati</taxon>
        <taxon>Pseudomonadota</taxon>
        <taxon>Alphaproteobacteria</taxon>
        <taxon>Sphingomonadales</taxon>
        <taxon>Sphingomonadaceae</taxon>
        <taxon>Sphingomonas</taxon>
    </lineage>
</organism>
<proteinExistence type="inferred from homology"/>
<dbReference type="InterPro" id="IPR011035">
    <property type="entry name" value="Ribosomal_bL25/Gln-tRNA_synth"/>
</dbReference>
<dbReference type="PANTHER" id="PTHR33284">
    <property type="entry name" value="RIBOSOMAL PROTEIN L25/GLN-TRNA SYNTHETASE, ANTI-CODON-BINDING DOMAIN-CONTAINING PROTEIN"/>
    <property type="match status" value="1"/>
</dbReference>
<comment type="caution">
    <text evidence="9">The sequence shown here is derived from an EMBL/GenBank/DDBJ whole genome shotgun (WGS) entry which is preliminary data.</text>
</comment>
<feature type="region of interest" description="Disordered" evidence="6">
    <location>
        <begin position="195"/>
        <end position="234"/>
    </location>
</feature>
<reference evidence="10" key="1">
    <citation type="journal article" date="2019" name="Int. J. Syst. Evol. Microbiol.">
        <title>The Global Catalogue of Microorganisms (GCM) 10K type strain sequencing project: providing services to taxonomists for standard genome sequencing and annotation.</title>
        <authorList>
            <consortium name="The Broad Institute Genomics Platform"/>
            <consortium name="The Broad Institute Genome Sequencing Center for Infectious Disease"/>
            <person name="Wu L."/>
            <person name="Ma J."/>
        </authorList>
    </citation>
    <scope>NUCLEOTIDE SEQUENCE [LARGE SCALE GENOMIC DNA]</scope>
    <source>
        <strain evidence="10">Q85</strain>
    </source>
</reference>
<dbReference type="Proteomes" id="UP001597283">
    <property type="component" value="Unassembled WGS sequence"/>
</dbReference>
<dbReference type="EMBL" id="JBHUFC010000001">
    <property type="protein sequence ID" value="MFD1786259.1"/>
    <property type="molecule type" value="Genomic_DNA"/>
</dbReference>
<dbReference type="RefSeq" id="WP_380938067.1">
    <property type="nucleotide sequence ID" value="NZ_JBHUFC010000001.1"/>
</dbReference>
<keyword evidence="10" id="KW-1185">Reference proteome</keyword>
<dbReference type="Gene3D" id="2.170.120.20">
    <property type="entry name" value="Ribosomal protein L25, beta domain"/>
    <property type="match status" value="1"/>
</dbReference>
<gene>
    <name evidence="5" type="primary">rplY</name>
    <name evidence="5" type="synonym">ctc</name>
    <name evidence="9" type="ORF">ACFSC3_01615</name>
</gene>
<feature type="domain" description="Large ribosomal subunit protein bL25 L25" evidence="7">
    <location>
        <begin position="7"/>
        <end position="94"/>
    </location>
</feature>
<feature type="region of interest" description="Disordered" evidence="6">
    <location>
        <begin position="1"/>
        <end position="22"/>
    </location>
</feature>
<dbReference type="Pfam" id="PF14693">
    <property type="entry name" value="Ribosomal_TL5_C"/>
    <property type="match status" value="1"/>
</dbReference>
<dbReference type="InterPro" id="IPR020930">
    <property type="entry name" value="Ribosomal_uL5_bac-type"/>
</dbReference>
<name>A0ABW4N889_9SPHN</name>
<evidence type="ECO:0000256" key="5">
    <source>
        <dbReference type="HAMAP-Rule" id="MF_01334"/>
    </source>
</evidence>
<dbReference type="Gene3D" id="2.40.240.10">
    <property type="entry name" value="Ribosomal Protein L25, Chain P"/>
    <property type="match status" value="1"/>
</dbReference>
<accession>A0ABW4N889</accession>
<evidence type="ECO:0000256" key="1">
    <source>
        <dbReference type="ARBA" id="ARBA00022730"/>
    </source>
</evidence>
<keyword evidence="3 5" id="KW-0689">Ribosomal protein</keyword>
<sequence>MSDTLNLSAETRDRAGKGASRALRREGRVPAVIYGLKKDPQSISVNERELMKLLNTGHFMNSVVMVNAGGKAVRTLPKDVTFDVVTDRPLHVDFLRIGEHSTVTVAVPIVFTGEEDAPGIKKGGVLNIVRHELELVCDAAEIPSEVTISLAGLEVGDTIHISNVKLPKGTEPTIDDRDFTIATIIAPSAMKADVQESLAEADAQAAEAAAEQQAEAAEGDAAEGDDADGEAKGE</sequence>
<evidence type="ECO:0000313" key="10">
    <source>
        <dbReference type="Proteomes" id="UP001597283"/>
    </source>
</evidence>
<comment type="similarity">
    <text evidence="5">Belongs to the bacterial ribosomal protein bL25 family. CTC subfamily.</text>
</comment>
<evidence type="ECO:0000256" key="2">
    <source>
        <dbReference type="ARBA" id="ARBA00022884"/>
    </source>
</evidence>
<keyword evidence="2 5" id="KW-0694">RNA-binding</keyword>
<comment type="function">
    <text evidence="5">This is one of the proteins that binds to the 5S RNA in the ribosome where it forms part of the central protuberance.</text>
</comment>
<dbReference type="HAMAP" id="MF_01334">
    <property type="entry name" value="Ribosomal_bL25_CTC"/>
    <property type="match status" value="1"/>
</dbReference>
<dbReference type="NCBIfam" id="TIGR00731">
    <property type="entry name" value="bL25_bact_ctc"/>
    <property type="match status" value="1"/>
</dbReference>